<dbReference type="InterPro" id="IPR029063">
    <property type="entry name" value="SAM-dependent_MTases_sf"/>
</dbReference>
<feature type="binding site" evidence="7 8">
    <location>
        <position position="43"/>
    </location>
    <ligand>
        <name>S-adenosyl-L-methionine</name>
        <dbReference type="ChEBI" id="CHEBI:59789"/>
    </ligand>
</feature>
<feature type="binding site" evidence="7 8">
    <location>
        <position position="87"/>
    </location>
    <ligand>
        <name>S-adenosyl-L-methionine</name>
        <dbReference type="ChEBI" id="CHEBI:59789"/>
    </ligand>
</feature>
<dbReference type="Pfam" id="PF00398">
    <property type="entry name" value="RrnaAD"/>
    <property type="match status" value="1"/>
</dbReference>
<evidence type="ECO:0000256" key="6">
    <source>
        <dbReference type="ARBA" id="ARBA00022884"/>
    </source>
</evidence>
<keyword evidence="2 7" id="KW-0698">rRNA processing</keyword>
<feature type="domain" description="Ribosomal RNA adenine methylase transferase N-terminal" evidence="9">
    <location>
        <begin position="23"/>
        <end position="192"/>
    </location>
</feature>
<keyword evidence="3 7" id="KW-0489">Methyltransferase</keyword>
<dbReference type="OrthoDB" id="9814755at2"/>
<keyword evidence="6 7" id="KW-0694">RNA-binding</keyword>
<dbReference type="PANTHER" id="PTHR11727">
    <property type="entry name" value="DIMETHYLADENOSINE TRANSFERASE"/>
    <property type="match status" value="1"/>
</dbReference>
<dbReference type="AlphaFoldDB" id="A0A2K2H9A5"/>
<evidence type="ECO:0000256" key="4">
    <source>
        <dbReference type="ARBA" id="ARBA00022679"/>
    </source>
</evidence>
<gene>
    <name evidence="7" type="primary">rsmA</name>
    <name evidence="7" type="synonym">ksgA</name>
    <name evidence="10" type="ORF">C2E25_10140</name>
</gene>
<dbReference type="SMART" id="SM00650">
    <property type="entry name" value="rADc"/>
    <property type="match status" value="1"/>
</dbReference>
<dbReference type="PROSITE" id="PS51689">
    <property type="entry name" value="SAM_RNA_A_N6_MT"/>
    <property type="match status" value="1"/>
</dbReference>
<dbReference type="InterPro" id="IPR023165">
    <property type="entry name" value="rRNA_Ade_diMease-like_C"/>
</dbReference>
<name>A0A2K2H9A5_9BACT</name>
<dbReference type="GO" id="GO:0003723">
    <property type="term" value="F:RNA binding"/>
    <property type="evidence" value="ECO:0007669"/>
    <property type="project" value="UniProtKB-UniRule"/>
</dbReference>
<accession>A0A2K2H9A5</accession>
<keyword evidence="4 7" id="KW-0808">Transferase</keyword>
<dbReference type="Gene3D" id="3.40.50.150">
    <property type="entry name" value="Vaccinia Virus protein VP39"/>
    <property type="match status" value="1"/>
</dbReference>
<dbReference type="InterPro" id="IPR011530">
    <property type="entry name" value="rRNA_adenine_dimethylase"/>
</dbReference>
<dbReference type="NCBIfam" id="TIGR00755">
    <property type="entry name" value="ksgA"/>
    <property type="match status" value="1"/>
</dbReference>
<dbReference type="EC" id="2.1.1.182" evidence="7"/>
<evidence type="ECO:0000256" key="7">
    <source>
        <dbReference type="HAMAP-Rule" id="MF_00607"/>
    </source>
</evidence>
<dbReference type="InterPro" id="IPR001737">
    <property type="entry name" value="KsgA/Erm"/>
</dbReference>
<comment type="subcellular location">
    <subcellularLocation>
        <location evidence="7">Cytoplasm</location>
    </subcellularLocation>
</comment>
<dbReference type="GO" id="GO:0052908">
    <property type="term" value="F:16S rRNA (adenine(1518)-N(6)/adenine(1519)-N(6))-dimethyltransferase activity"/>
    <property type="evidence" value="ECO:0007669"/>
    <property type="project" value="UniProtKB-EC"/>
</dbReference>
<keyword evidence="1 7" id="KW-0963">Cytoplasm</keyword>
<evidence type="ECO:0000256" key="8">
    <source>
        <dbReference type="PROSITE-ProRule" id="PRU01026"/>
    </source>
</evidence>
<evidence type="ECO:0000256" key="2">
    <source>
        <dbReference type="ARBA" id="ARBA00022552"/>
    </source>
</evidence>
<dbReference type="RefSeq" id="WP_103115629.1">
    <property type="nucleotide sequence ID" value="NZ_PPFX01000021.1"/>
</dbReference>
<dbReference type="PANTHER" id="PTHR11727:SF7">
    <property type="entry name" value="DIMETHYLADENOSINE TRANSFERASE-RELATED"/>
    <property type="match status" value="1"/>
</dbReference>
<comment type="function">
    <text evidence="7">Specifically dimethylates two adjacent adenosines (A1518 and A1519) in the loop of a conserved hairpin near the 3'-end of 16S rRNA in the 30S particle. May play a critical role in biogenesis of 30S subunits.</text>
</comment>
<evidence type="ECO:0000313" key="11">
    <source>
        <dbReference type="Proteomes" id="UP000236340"/>
    </source>
</evidence>
<keyword evidence="5 7" id="KW-0949">S-adenosyl-L-methionine</keyword>
<evidence type="ECO:0000256" key="1">
    <source>
        <dbReference type="ARBA" id="ARBA00022490"/>
    </source>
</evidence>
<dbReference type="EMBL" id="PPFX01000021">
    <property type="protein sequence ID" value="PNU19898.1"/>
    <property type="molecule type" value="Genomic_DNA"/>
</dbReference>
<dbReference type="Gene3D" id="1.10.8.100">
    <property type="entry name" value="Ribosomal RNA adenine dimethylase-like, domain 2"/>
    <property type="match status" value="1"/>
</dbReference>
<evidence type="ECO:0000256" key="3">
    <source>
        <dbReference type="ARBA" id="ARBA00022603"/>
    </source>
</evidence>
<reference evidence="10 11" key="1">
    <citation type="journal article" date="2018" name="Genome Announc.">
        <title>Genome Sequence of Geothermobacter sp. HR-1 Iron Reducer from the Loihi Seamount.</title>
        <authorList>
            <person name="Smith H."/>
            <person name="Abuyen K."/>
            <person name="Tremblay J."/>
            <person name="Savalia P."/>
            <person name="Perez-Rodriguez I."/>
            <person name="Emerson D."/>
            <person name="Tully B."/>
            <person name="Amend J."/>
        </authorList>
    </citation>
    <scope>NUCLEOTIDE SEQUENCE [LARGE SCALE GENOMIC DNA]</scope>
    <source>
        <strain evidence="10 11">HR-1</strain>
    </source>
</reference>
<comment type="similarity">
    <text evidence="7">Belongs to the class I-like SAM-binding methyltransferase superfamily. rRNA adenine N(6)-methyltransferase family. RsmA subfamily.</text>
</comment>
<feature type="binding site" evidence="7 8">
    <location>
        <position position="16"/>
    </location>
    <ligand>
        <name>S-adenosyl-L-methionine</name>
        <dbReference type="ChEBI" id="CHEBI:59789"/>
    </ligand>
</feature>
<evidence type="ECO:0000259" key="9">
    <source>
        <dbReference type="SMART" id="SM00650"/>
    </source>
</evidence>
<dbReference type="GO" id="GO:0005829">
    <property type="term" value="C:cytosol"/>
    <property type="evidence" value="ECO:0007669"/>
    <property type="project" value="TreeGrafter"/>
</dbReference>
<organism evidence="10 11">
    <name type="scientific">Geothermobacter hydrogeniphilus</name>
    <dbReference type="NCBI Taxonomy" id="1969733"/>
    <lineage>
        <taxon>Bacteria</taxon>
        <taxon>Pseudomonadati</taxon>
        <taxon>Thermodesulfobacteriota</taxon>
        <taxon>Desulfuromonadia</taxon>
        <taxon>Desulfuromonadales</taxon>
        <taxon>Geothermobacteraceae</taxon>
        <taxon>Geothermobacter</taxon>
    </lineage>
</organism>
<feature type="binding site" evidence="7 8">
    <location>
        <position position="64"/>
    </location>
    <ligand>
        <name>S-adenosyl-L-methionine</name>
        <dbReference type="ChEBI" id="CHEBI:59789"/>
    </ligand>
</feature>
<dbReference type="HAMAP" id="MF_00607">
    <property type="entry name" value="16SrRNA_methyltr_A"/>
    <property type="match status" value="1"/>
</dbReference>
<dbReference type="InterPro" id="IPR020598">
    <property type="entry name" value="rRNA_Ade_methylase_Trfase_N"/>
</dbReference>
<comment type="caution">
    <text evidence="10">The sequence shown here is derived from an EMBL/GenBank/DDBJ whole genome shotgun (WGS) entry which is preliminary data.</text>
</comment>
<evidence type="ECO:0000313" key="10">
    <source>
        <dbReference type="EMBL" id="PNU19898.1"/>
    </source>
</evidence>
<dbReference type="CDD" id="cd02440">
    <property type="entry name" value="AdoMet_MTases"/>
    <property type="match status" value="1"/>
</dbReference>
<feature type="binding site" evidence="7 8">
    <location>
        <position position="107"/>
    </location>
    <ligand>
        <name>S-adenosyl-L-methionine</name>
        <dbReference type="ChEBI" id="CHEBI:59789"/>
    </ligand>
</feature>
<dbReference type="Proteomes" id="UP000236340">
    <property type="component" value="Unassembled WGS sequence"/>
</dbReference>
<sequence length="265" mass="29944">MSVNNGHRAKKRFGQNFLRDRHVIGEILAAAEIEPGDRVLEIGPGLGALTDGLLRAAGEVLIMELDRDLLQRWQQRPEPNLRILAGDALKLDWPQLLEPAPVKLVANLPYNISSQVIFKILEHRHLFSRLVLMFQKEVGERLRAAPGCRDYGILSVLCRQWFDIRRVVKVPPQAFRPAPKVDSVVLRFDPLPAPRVVVDQPELFLRVVKGAFVQRRKTLRNSLLAAGFEAGPLDAALQRSDILPTRRGETLDLEEFARLTRNLQA</sequence>
<dbReference type="SUPFAM" id="SSF53335">
    <property type="entry name" value="S-adenosyl-L-methionine-dependent methyltransferases"/>
    <property type="match status" value="1"/>
</dbReference>
<feature type="binding site" evidence="7 8">
    <location>
        <position position="18"/>
    </location>
    <ligand>
        <name>S-adenosyl-L-methionine</name>
        <dbReference type="ChEBI" id="CHEBI:59789"/>
    </ligand>
</feature>
<evidence type="ECO:0000256" key="5">
    <source>
        <dbReference type="ARBA" id="ARBA00022691"/>
    </source>
</evidence>
<proteinExistence type="inferred from homology"/>
<comment type="catalytic activity">
    <reaction evidence="7">
        <text>adenosine(1518)/adenosine(1519) in 16S rRNA + 4 S-adenosyl-L-methionine = N(6)-dimethyladenosine(1518)/N(6)-dimethyladenosine(1519) in 16S rRNA + 4 S-adenosyl-L-homocysteine + 4 H(+)</text>
        <dbReference type="Rhea" id="RHEA:19609"/>
        <dbReference type="Rhea" id="RHEA-COMP:10232"/>
        <dbReference type="Rhea" id="RHEA-COMP:10233"/>
        <dbReference type="ChEBI" id="CHEBI:15378"/>
        <dbReference type="ChEBI" id="CHEBI:57856"/>
        <dbReference type="ChEBI" id="CHEBI:59789"/>
        <dbReference type="ChEBI" id="CHEBI:74411"/>
        <dbReference type="ChEBI" id="CHEBI:74493"/>
        <dbReference type="EC" id="2.1.1.182"/>
    </reaction>
</comment>
<protein>
    <recommendedName>
        <fullName evidence="7">Ribosomal RNA small subunit methyltransferase A</fullName>
        <ecNumber evidence="7">2.1.1.182</ecNumber>
    </recommendedName>
    <alternativeName>
        <fullName evidence="7">16S rRNA (adenine(1518)-N(6)/adenine(1519)-N(6))-dimethyltransferase</fullName>
    </alternativeName>
    <alternativeName>
        <fullName evidence="7">16S rRNA dimethyladenosine transferase</fullName>
    </alternativeName>
    <alternativeName>
        <fullName evidence="7">16S rRNA dimethylase</fullName>
    </alternativeName>
    <alternativeName>
        <fullName evidence="7">S-adenosylmethionine-6-N', N'-adenosyl(rRNA) dimethyltransferase</fullName>
    </alternativeName>
</protein>